<keyword evidence="1" id="KW-0677">Repeat</keyword>
<dbReference type="SMART" id="SM00248">
    <property type="entry name" value="ANK"/>
    <property type="match status" value="2"/>
</dbReference>
<dbReference type="SUPFAM" id="SSF48403">
    <property type="entry name" value="Ankyrin repeat"/>
    <property type="match status" value="1"/>
</dbReference>
<comment type="caution">
    <text evidence="5">The sequence shown here is derived from an EMBL/GenBank/DDBJ whole genome shotgun (WGS) entry which is preliminary data.</text>
</comment>
<dbReference type="Gene3D" id="1.25.40.20">
    <property type="entry name" value="Ankyrin repeat-containing domain"/>
    <property type="match status" value="1"/>
</dbReference>
<dbReference type="InterPro" id="IPR002110">
    <property type="entry name" value="Ankyrin_rpt"/>
</dbReference>
<accession>A0ABP8LLP1</accession>
<evidence type="ECO:0000256" key="2">
    <source>
        <dbReference type="ARBA" id="ARBA00023043"/>
    </source>
</evidence>
<dbReference type="Pfam" id="PF12796">
    <property type="entry name" value="Ank_2"/>
    <property type="match status" value="1"/>
</dbReference>
<dbReference type="Proteomes" id="UP001500622">
    <property type="component" value="Unassembled WGS sequence"/>
</dbReference>
<gene>
    <name evidence="5" type="ORF">GCM10023169_33950</name>
</gene>
<evidence type="ECO:0000313" key="6">
    <source>
        <dbReference type="Proteomes" id="UP001500622"/>
    </source>
</evidence>
<evidence type="ECO:0000256" key="4">
    <source>
        <dbReference type="SAM" id="MobiDB-lite"/>
    </source>
</evidence>
<evidence type="ECO:0000256" key="3">
    <source>
        <dbReference type="PROSITE-ProRule" id="PRU00023"/>
    </source>
</evidence>
<dbReference type="PROSITE" id="PS50088">
    <property type="entry name" value="ANK_REPEAT"/>
    <property type="match status" value="1"/>
</dbReference>
<dbReference type="PROSITE" id="PS50297">
    <property type="entry name" value="ANK_REP_REGION"/>
    <property type="match status" value="1"/>
</dbReference>
<name>A0ABP8LLP1_9MICO</name>
<dbReference type="EMBL" id="BAABGN010000013">
    <property type="protein sequence ID" value="GAA4430481.1"/>
    <property type="molecule type" value="Genomic_DNA"/>
</dbReference>
<keyword evidence="6" id="KW-1185">Reference proteome</keyword>
<keyword evidence="2 3" id="KW-0040">ANK repeat</keyword>
<sequence>MVPVSTPEEGAVALAQKMFDLAREGRTAELTGYLDAGAPVNLTDAKGDTLLILAAYHQQPDAVAALLERGADVERLNDRGQNALVCAVFRQDGAIVRQLIAAGADPDGGRPSARATAEYFQLPDMSALMAPAPPGSPKKPGSPNKP</sequence>
<organism evidence="5 6">
    <name type="scientific">Georgenia halophila</name>
    <dbReference type="NCBI Taxonomy" id="620889"/>
    <lineage>
        <taxon>Bacteria</taxon>
        <taxon>Bacillati</taxon>
        <taxon>Actinomycetota</taxon>
        <taxon>Actinomycetes</taxon>
        <taxon>Micrococcales</taxon>
        <taxon>Bogoriellaceae</taxon>
        <taxon>Georgenia</taxon>
    </lineage>
</organism>
<feature type="region of interest" description="Disordered" evidence="4">
    <location>
        <begin position="125"/>
        <end position="146"/>
    </location>
</feature>
<dbReference type="PANTHER" id="PTHR24171">
    <property type="entry name" value="ANKYRIN REPEAT DOMAIN-CONTAINING PROTEIN 39-RELATED"/>
    <property type="match status" value="1"/>
</dbReference>
<feature type="repeat" description="ANK" evidence="3">
    <location>
        <begin position="46"/>
        <end position="78"/>
    </location>
</feature>
<proteinExistence type="predicted"/>
<reference evidence="6" key="1">
    <citation type="journal article" date="2019" name="Int. J. Syst. Evol. Microbiol.">
        <title>The Global Catalogue of Microorganisms (GCM) 10K type strain sequencing project: providing services to taxonomists for standard genome sequencing and annotation.</title>
        <authorList>
            <consortium name="The Broad Institute Genomics Platform"/>
            <consortium name="The Broad Institute Genome Sequencing Center for Infectious Disease"/>
            <person name="Wu L."/>
            <person name="Ma J."/>
        </authorList>
    </citation>
    <scope>NUCLEOTIDE SEQUENCE [LARGE SCALE GENOMIC DNA]</scope>
    <source>
        <strain evidence="6">JCM 17810</strain>
    </source>
</reference>
<evidence type="ECO:0000313" key="5">
    <source>
        <dbReference type="EMBL" id="GAA4430481.1"/>
    </source>
</evidence>
<protein>
    <submittedName>
        <fullName evidence="5">Ankyrin repeat domain-containing protein</fullName>
    </submittedName>
</protein>
<dbReference type="InterPro" id="IPR036770">
    <property type="entry name" value="Ankyrin_rpt-contain_sf"/>
</dbReference>
<evidence type="ECO:0000256" key="1">
    <source>
        <dbReference type="ARBA" id="ARBA00022737"/>
    </source>
</evidence>